<reference evidence="2 3" key="1">
    <citation type="submission" date="2020-11" db="EMBL/GenBank/DDBJ databases">
        <authorList>
            <person name="Wallbank WR R."/>
            <person name="Pardo Diaz C."/>
            <person name="Kozak K."/>
            <person name="Martin S."/>
            <person name="Jiggins C."/>
            <person name="Moest M."/>
            <person name="Warren A I."/>
            <person name="Generalovic N T."/>
            <person name="Byers J.R.P. K."/>
            <person name="Montejo-Kovacevich G."/>
            <person name="Yen C E."/>
        </authorList>
    </citation>
    <scope>NUCLEOTIDE SEQUENCE [LARGE SCALE GENOMIC DNA]</scope>
</reference>
<dbReference type="AlphaFoldDB" id="A0A7R8YRK1"/>
<feature type="chain" id="PRO_5031084913" description="Neuropeptide-like 4" evidence="1">
    <location>
        <begin position="17"/>
        <end position="73"/>
    </location>
</feature>
<keyword evidence="3" id="KW-1185">Reference proteome</keyword>
<dbReference type="InParanoid" id="A0A7R8YRK1"/>
<protein>
    <recommendedName>
        <fullName evidence="4">Neuropeptide-like 4</fullName>
    </recommendedName>
</protein>
<evidence type="ECO:0000313" key="2">
    <source>
        <dbReference type="EMBL" id="CAD7081600.1"/>
    </source>
</evidence>
<keyword evidence="1" id="KW-0732">Signal</keyword>
<organism evidence="2 3">
    <name type="scientific">Hermetia illucens</name>
    <name type="common">Black soldier fly</name>
    <dbReference type="NCBI Taxonomy" id="343691"/>
    <lineage>
        <taxon>Eukaryota</taxon>
        <taxon>Metazoa</taxon>
        <taxon>Ecdysozoa</taxon>
        <taxon>Arthropoda</taxon>
        <taxon>Hexapoda</taxon>
        <taxon>Insecta</taxon>
        <taxon>Pterygota</taxon>
        <taxon>Neoptera</taxon>
        <taxon>Endopterygota</taxon>
        <taxon>Diptera</taxon>
        <taxon>Brachycera</taxon>
        <taxon>Stratiomyomorpha</taxon>
        <taxon>Stratiomyidae</taxon>
        <taxon>Hermetiinae</taxon>
        <taxon>Hermetia</taxon>
    </lineage>
</organism>
<evidence type="ECO:0000256" key="1">
    <source>
        <dbReference type="SAM" id="SignalP"/>
    </source>
</evidence>
<name>A0A7R8YRK1_HERIL</name>
<feature type="signal peptide" evidence="1">
    <location>
        <begin position="1"/>
        <end position="16"/>
    </location>
</feature>
<sequence>MKFVVLVLALISAVSAGYIAPFFSGYSAYSAPVVSTYSAAPIVSSPYVAPYYGYGYGYSAYPAYGVDFLKKKA</sequence>
<dbReference type="Proteomes" id="UP000594454">
    <property type="component" value="Chromosome 2"/>
</dbReference>
<evidence type="ECO:0000313" key="3">
    <source>
        <dbReference type="Proteomes" id="UP000594454"/>
    </source>
</evidence>
<evidence type="ECO:0008006" key="4">
    <source>
        <dbReference type="Google" id="ProtNLM"/>
    </source>
</evidence>
<proteinExistence type="predicted"/>
<accession>A0A7R8YRK1</accession>
<gene>
    <name evidence="2" type="ORF">HERILL_LOCUS4698</name>
</gene>
<dbReference type="EMBL" id="LR899010">
    <property type="protein sequence ID" value="CAD7081600.1"/>
    <property type="molecule type" value="Genomic_DNA"/>
</dbReference>